<keyword evidence="9 12" id="KW-0496">Mitochondrion</keyword>
<dbReference type="InterPro" id="IPR036008">
    <property type="entry name" value="Aconitase_4Fe-4S_dom"/>
</dbReference>
<comment type="cofactor">
    <cofactor evidence="12">
        <name>[4Fe-4S] cluster</name>
        <dbReference type="ChEBI" id="CHEBI:49883"/>
    </cofactor>
    <text evidence="12">Binds 1 [4Fe-4S] cluster per subunit.</text>
</comment>
<evidence type="ECO:0000256" key="9">
    <source>
        <dbReference type="ARBA" id="ARBA00023128"/>
    </source>
</evidence>
<evidence type="ECO:0000259" key="14">
    <source>
        <dbReference type="Pfam" id="PF00694"/>
    </source>
</evidence>
<dbReference type="FunFam" id="3.30.499.10:FF:000003">
    <property type="entry name" value="Aconitate hydratase, mitochondrial"/>
    <property type="match status" value="1"/>
</dbReference>
<dbReference type="Pfam" id="PF00694">
    <property type="entry name" value="Aconitase_C"/>
    <property type="match status" value="1"/>
</dbReference>
<feature type="domain" description="Aconitase A/isopropylmalate dehydratase small subunit swivel" evidence="14">
    <location>
        <begin position="590"/>
        <end position="717"/>
    </location>
</feature>
<evidence type="ECO:0000256" key="1">
    <source>
        <dbReference type="ARBA" id="ARBA00004173"/>
    </source>
</evidence>
<dbReference type="InterPro" id="IPR015931">
    <property type="entry name" value="Acnase/IPM_dHydase_lsu_aba_1/3"/>
</dbReference>
<dbReference type="RefSeq" id="XP_002678863.1">
    <property type="nucleotide sequence ID" value="XM_002678817.1"/>
</dbReference>
<name>D2VAQ5_NAEGR</name>
<dbReference type="GO" id="GO:0003994">
    <property type="term" value="F:aconitate hydratase activity"/>
    <property type="evidence" value="ECO:0007669"/>
    <property type="project" value="UniProtKB-EC"/>
</dbReference>
<dbReference type="FunCoup" id="D2VAQ5">
    <property type="interactions" value="418"/>
</dbReference>
<proteinExistence type="inferred from homology"/>
<dbReference type="NCBIfam" id="NF005558">
    <property type="entry name" value="PRK07229.1"/>
    <property type="match status" value="1"/>
</dbReference>
<dbReference type="FunFam" id="3.20.19.10:FF:000002">
    <property type="entry name" value="Aconitate hydratase, mitochondrial"/>
    <property type="match status" value="1"/>
</dbReference>
<dbReference type="FunFam" id="3.40.1060.10:FF:000001">
    <property type="entry name" value="Aconitate hydratase, mitochondrial"/>
    <property type="match status" value="1"/>
</dbReference>
<dbReference type="PANTHER" id="PTHR43160:SF3">
    <property type="entry name" value="ACONITATE HYDRATASE, MITOCHONDRIAL"/>
    <property type="match status" value="1"/>
</dbReference>
<accession>D2VAQ5</accession>
<dbReference type="Pfam" id="PF00330">
    <property type="entry name" value="Aconitase"/>
    <property type="match status" value="1"/>
</dbReference>
<dbReference type="GO" id="GO:0046872">
    <property type="term" value="F:metal ion binding"/>
    <property type="evidence" value="ECO:0007669"/>
    <property type="project" value="UniProtKB-UniRule"/>
</dbReference>
<dbReference type="Proteomes" id="UP000006671">
    <property type="component" value="Unassembled WGS sequence"/>
</dbReference>
<evidence type="ECO:0000256" key="8">
    <source>
        <dbReference type="ARBA" id="ARBA00023014"/>
    </source>
</evidence>
<keyword evidence="7 12" id="KW-0408">Iron</keyword>
<evidence type="ECO:0000256" key="11">
    <source>
        <dbReference type="ARBA" id="ARBA00023501"/>
    </source>
</evidence>
<dbReference type="EMBL" id="GG738860">
    <property type="protein sequence ID" value="EFC46119.1"/>
    <property type="molecule type" value="Genomic_DNA"/>
</dbReference>
<dbReference type="OMA" id="KKQGMLG"/>
<keyword evidence="6 12" id="KW-0809">Transit peptide</keyword>
<comment type="catalytic activity">
    <reaction evidence="11 12">
        <text>citrate = D-threo-isocitrate</text>
        <dbReference type="Rhea" id="RHEA:10336"/>
        <dbReference type="ChEBI" id="CHEBI:15562"/>
        <dbReference type="ChEBI" id="CHEBI:16947"/>
        <dbReference type="EC" id="4.2.1.3"/>
    </reaction>
</comment>
<dbReference type="GO" id="GO:0006099">
    <property type="term" value="P:tricarboxylic acid cycle"/>
    <property type="evidence" value="ECO:0007669"/>
    <property type="project" value="UniProtKB-KW"/>
</dbReference>
<dbReference type="PROSITE" id="PS00450">
    <property type="entry name" value="ACONITASE_1"/>
    <property type="match status" value="1"/>
</dbReference>
<evidence type="ECO:0000256" key="6">
    <source>
        <dbReference type="ARBA" id="ARBA00022946"/>
    </source>
</evidence>
<dbReference type="SUPFAM" id="SSF52016">
    <property type="entry name" value="LeuD/IlvD-like"/>
    <property type="match status" value="1"/>
</dbReference>
<evidence type="ECO:0000256" key="3">
    <source>
        <dbReference type="ARBA" id="ARBA00007185"/>
    </source>
</evidence>
<keyword evidence="10 12" id="KW-0456">Lyase</keyword>
<evidence type="ECO:0000256" key="2">
    <source>
        <dbReference type="ARBA" id="ARBA00004717"/>
    </source>
</evidence>
<evidence type="ECO:0000256" key="12">
    <source>
        <dbReference type="RuleBase" id="RU362107"/>
    </source>
</evidence>
<evidence type="ECO:0000256" key="7">
    <source>
        <dbReference type="ARBA" id="ARBA00023004"/>
    </source>
</evidence>
<dbReference type="PRINTS" id="PR00415">
    <property type="entry name" value="ACONITASE"/>
</dbReference>
<dbReference type="FunFam" id="3.30.499.10:FF:000004">
    <property type="entry name" value="Aconitate hydratase, mitochondrial"/>
    <property type="match status" value="1"/>
</dbReference>
<dbReference type="GO" id="GO:0005739">
    <property type="term" value="C:mitochondrion"/>
    <property type="evidence" value="ECO:0007669"/>
    <property type="project" value="UniProtKB-SubCell"/>
</dbReference>
<dbReference type="KEGG" id="ngr:NAEGRDRAFT_38693"/>
<evidence type="ECO:0000256" key="5">
    <source>
        <dbReference type="ARBA" id="ARBA00022723"/>
    </source>
</evidence>
<dbReference type="GeneID" id="8859293"/>
<dbReference type="EC" id="4.2.1.3" evidence="12"/>
<dbReference type="eggNOG" id="KOG0453">
    <property type="taxonomic scope" value="Eukaryota"/>
</dbReference>
<dbReference type="VEuPathDB" id="AmoebaDB:NAEGRDRAFT_38693"/>
<evidence type="ECO:0000256" key="10">
    <source>
        <dbReference type="ARBA" id="ARBA00023239"/>
    </source>
</evidence>
<comment type="similarity">
    <text evidence="3 12">Belongs to the aconitase/IPM isomerase family.</text>
</comment>
<dbReference type="InterPro" id="IPR000573">
    <property type="entry name" value="AconitaseA/IPMdHydase_ssu_swvl"/>
</dbReference>
<keyword evidence="16" id="KW-1185">Reference proteome</keyword>
<dbReference type="InterPro" id="IPR006248">
    <property type="entry name" value="Aconitase_mito-like"/>
</dbReference>
<dbReference type="InterPro" id="IPR015932">
    <property type="entry name" value="Aconitase_dom2"/>
</dbReference>
<reference evidence="15 16" key="1">
    <citation type="journal article" date="2010" name="Cell">
        <title>The genome of Naegleria gruberi illuminates early eukaryotic versatility.</title>
        <authorList>
            <person name="Fritz-Laylin L.K."/>
            <person name="Prochnik S.E."/>
            <person name="Ginger M.L."/>
            <person name="Dacks J.B."/>
            <person name="Carpenter M.L."/>
            <person name="Field M.C."/>
            <person name="Kuo A."/>
            <person name="Paredez A."/>
            <person name="Chapman J."/>
            <person name="Pham J."/>
            <person name="Shu S."/>
            <person name="Neupane R."/>
            <person name="Cipriano M."/>
            <person name="Mancuso J."/>
            <person name="Tu H."/>
            <person name="Salamov A."/>
            <person name="Lindquist E."/>
            <person name="Shapiro H."/>
            <person name="Lucas S."/>
            <person name="Grigoriev I.V."/>
            <person name="Cande W.Z."/>
            <person name="Fulton C."/>
            <person name="Rokhsar D.S."/>
            <person name="Dawson S.C."/>
        </authorList>
    </citation>
    <scope>NUCLEOTIDE SEQUENCE [LARGE SCALE GENOMIC DNA]</scope>
    <source>
        <strain evidence="15 16">NEG-M</strain>
    </source>
</reference>
<evidence type="ECO:0000256" key="4">
    <source>
        <dbReference type="ARBA" id="ARBA00022532"/>
    </source>
</evidence>
<dbReference type="NCBIfam" id="TIGR01340">
    <property type="entry name" value="aconitase_mito"/>
    <property type="match status" value="1"/>
</dbReference>
<organism evidence="16">
    <name type="scientific">Naegleria gruberi</name>
    <name type="common">Amoeba</name>
    <dbReference type="NCBI Taxonomy" id="5762"/>
    <lineage>
        <taxon>Eukaryota</taxon>
        <taxon>Discoba</taxon>
        <taxon>Heterolobosea</taxon>
        <taxon>Tetramitia</taxon>
        <taxon>Eutetramitia</taxon>
        <taxon>Vahlkampfiidae</taxon>
        <taxon>Naegleria</taxon>
    </lineage>
</organism>
<dbReference type="Gene3D" id="3.40.1060.10">
    <property type="entry name" value="Aconitase, Domain 2"/>
    <property type="match status" value="1"/>
</dbReference>
<dbReference type="InParanoid" id="D2VAQ5"/>
<dbReference type="InterPro" id="IPR015928">
    <property type="entry name" value="Aconitase/3IPM_dehydase_swvl"/>
</dbReference>
<dbReference type="PROSITE" id="PS01244">
    <property type="entry name" value="ACONITASE_2"/>
    <property type="match status" value="1"/>
</dbReference>
<feature type="domain" description="Aconitase/3-isopropylmalate dehydratase large subunit alpha/beta/alpha" evidence="13">
    <location>
        <begin position="73"/>
        <end position="509"/>
    </location>
</feature>
<comment type="subcellular location">
    <subcellularLocation>
        <location evidence="1 12">Mitochondrion</location>
    </subcellularLocation>
</comment>
<evidence type="ECO:0000313" key="15">
    <source>
        <dbReference type="EMBL" id="EFC46119.1"/>
    </source>
</evidence>
<dbReference type="SUPFAM" id="SSF53732">
    <property type="entry name" value="Aconitase iron-sulfur domain"/>
    <property type="match status" value="1"/>
</dbReference>
<dbReference type="OrthoDB" id="2224430at2759"/>
<keyword evidence="8 12" id="KW-0411">Iron-sulfur</keyword>
<dbReference type="Gene3D" id="3.20.19.10">
    <property type="entry name" value="Aconitase, domain 4"/>
    <property type="match status" value="1"/>
</dbReference>
<dbReference type="AlphaFoldDB" id="D2VAQ5"/>
<dbReference type="PANTHER" id="PTHR43160">
    <property type="entry name" value="ACONITATE HYDRATASE B"/>
    <property type="match status" value="1"/>
</dbReference>
<evidence type="ECO:0000259" key="13">
    <source>
        <dbReference type="Pfam" id="PF00330"/>
    </source>
</evidence>
<evidence type="ECO:0000313" key="16">
    <source>
        <dbReference type="Proteomes" id="UP000006671"/>
    </source>
</evidence>
<keyword evidence="4" id="KW-0816">Tricarboxylic acid cycle</keyword>
<dbReference type="InterPro" id="IPR018136">
    <property type="entry name" value="Aconitase_4Fe-4S_BS"/>
</dbReference>
<keyword evidence="5 12" id="KW-0479">Metal-binding</keyword>
<dbReference type="Gene3D" id="3.30.499.10">
    <property type="entry name" value="Aconitase, domain 3"/>
    <property type="match status" value="2"/>
</dbReference>
<dbReference type="InterPro" id="IPR050926">
    <property type="entry name" value="Aconitase/IPM_isomerase"/>
</dbReference>
<dbReference type="GO" id="GO:0005829">
    <property type="term" value="C:cytosol"/>
    <property type="evidence" value="ECO:0007669"/>
    <property type="project" value="TreeGrafter"/>
</dbReference>
<protein>
    <recommendedName>
        <fullName evidence="12">Aconitate hydratase, mitochondrial</fullName>
        <shortName evidence="12">Aconitase</shortName>
        <ecNumber evidence="12">4.2.1.3</ecNumber>
    </recommendedName>
</protein>
<dbReference type="InterPro" id="IPR001030">
    <property type="entry name" value="Acoase/IPM_deHydtase_lsu_aba"/>
</dbReference>
<comment type="pathway">
    <text evidence="2">Carbohydrate metabolism; tricarboxylic acid cycle; isocitrate from oxaloacetate: step 2/2.</text>
</comment>
<dbReference type="CDD" id="cd01584">
    <property type="entry name" value="AcnA_Mitochondrial"/>
    <property type="match status" value="1"/>
</dbReference>
<gene>
    <name evidence="15" type="ORF">NAEGRDRAFT_38693</name>
</gene>
<dbReference type="STRING" id="5762.D2VAQ5"/>
<dbReference type="GO" id="GO:0051539">
    <property type="term" value="F:4 iron, 4 sulfur cluster binding"/>
    <property type="evidence" value="ECO:0007669"/>
    <property type="project" value="UniProtKB-UniRule"/>
</dbReference>
<sequence>MKRVIKQNSAKTCSVSQSIATNQSRRFSKSQTTQKKTKAPFSLVEKGEYDISSLVSRLDIVKQRLGRPLTLSEKILYGHLDDPANQEIVRGKTYLKLRPDRVAMQDATAQMAMLQFMSSGIPVVQVPSTIHCDHLIQAEDGATKDLKKAVDVNKEVYNFLATAAAKHNIGFWKPGSGIIHQIVLENYAFPGGLMIGTDSHTPNAGGLGMIAIGVGGADAVDVMAGIPWELKTPKVIGVHLTGKLNGWTTPKDVILKVADILTVKGGTGAIVEYFGSGVESLSCTGMATICNMGAEIGATTSLFPYTEAMERYLVSTKRTQMAQVINDHKDIFKADKNADYDQIIEINLDTLEPHINGPFTPDLGTPLSKFAERVEKEGWPEKLSAGLIGSCTNSSYEDMSRSADICKQAAEHGLKSKAHFFITPGSEQVRATISRDNILTDLEAAGGQVLANACGPCIGQWDRKDTKKGESNSIITSYNRNFTARNDGNAATHAFVASPDIVTALSIAGSLKFNPMKDSLVGSDGKEFKLSPPKGMELPAKGFDAGENTFQAPPEDGSKISVDVSPTSDRLQLLSPFSAWDGKDYNDCSVLIKVVGKCTTDHISMAGPWLKYRGHLDNISNNLLIGAVNIENAKANSIKNQLTGEFGTVPDVARHYKANGVNWVVIGDENYGEGSSREHAALEPRWLGGVAIITRSFARIHETNLKKQGMLPLTFKDAKDYDKVDPTDKLTLHIGGDKFQIGKPVTMTVKKQNGQSFDVELNHTFSDLQIEWFRAGSALNWIKNKLNAKK</sequence>